<comment type="caution">
    <text evidence="7">The sequence shown here is derived from an EMBL/GenBank/DDBJ whole genome shotgun (WGS) entry which is preliminary data.</text>
</comment>
<dbReference type="OrthoDB" id="1535081at2759"/>
<sequence>MDVETLTSSINTAATTSQNDMSEAQRQDLLAACKKLQSTLETPREKTMDILTTPYIAIGLRLGVDMLLFDREGESTVEELAAQTGAESLLVKRTLRLLTAASFFAESSSDPVTYKPTPLARNYASSSPFAAAIIHSKKVTSQMVPLTALPTYLSENAFKCPEDAYNGAFQYARGTPLHAFDWLATQPKLQAAFNTVMTMSRPQPFYTSTSFPVLSKLPVSDPSSICIVDIGGGVGHVLRGLKAAFPQLRGKMIVQDLPSVISSIEPGSLPDGISAMGCDFFAAQPIHGARAYYLRAVLHDWPDAQALDILGHVTAAMDRDSLVLVNEGVMPERGGGGWGRR</sequence>
<dbReference type="InterPro" id="IPR036388">
    <property type="entry name" value="WH-like_DNA-bd_sf"/>
</dbReference>
<dbReference type="AlphaFoldDB" id="A0A8T9BVR7"/>
<feature type="non-terminal residue" evidence="7">
    <location>
        <position position="1"/>
    </location>
</feature>
<feature type="domain" description="O-methyltransferase C-terminal" evidence="5">
    <location>
        <begin position="168"/>
        <end position="334"/>
    </location>
</feature>
<evidence type="ECO:0000256" key="4">
    <source>
        <dbReference type="SAM" id="MobiDB-lite"/>
    </source>
</evidence>
<evidence type="ECO:0000256" key="2">
    <source>
        <dbReference type="ARBA" id="ARBA00022679"/>
    </source>
</evidence>
<evidence type="ECO:0000256" key="3">
    <source>
        <dbReference type="ARBA" id="ARBA00022691"/>
    </source>
</evidence>
<evidence type="ECO:0000259" key="6">
    <source>
        <dbReference type="Pfam" id="PF08100"/>
    </source>
</evidence>
<dbReference type="EMBL" id="QGMK01001737">
    <property type="protein sequence ID" value="TVY64363.1"/>
    <property type="molecule type" value="Genomic_DNA"/>
</dbReference>
<dbReference type="Pfam" id="PF08100">
    <property type="entry name" value="Dimerisation"/>
    <property type="match status" value="1"/>
</dbReference>
<name>A0A8T9BVR7_9HELO</name>
<evidence type="ECO:0000313" key="8">
    <source>
        <dbReference type="Proteomes" id="UP000469558"/>
    </source>
</evidence>
<proteinExistence type="predicted"/>
<protein>
    <submittedName>
        <fullName evidence="7">O-methyltransferase lepI</fullName>
    </submittedName>
</protein>
<dbReference type="PROSITE" id="PS51683">
    <property type="entry name" value="SAM_OMT_II"/>
    <property type="match status" value="1"/>
</dbReference>
<gene>
    <name evidence="7" type="primary">lepI_3</name>
    <name evidence="7" type="ORF">LSUE1_G005701</name>
</gene>
<dbReference type="PANTHER" id="PTHR43712">
    <property type="entry name" value="PUTATIVE (AFU_ORTHOLOGUE AFUA_4G14580)-RELATED"/>
    <property type="match status" value="1"/>
</dbReference>
<dbReference type="Pfam" id="PF00891">
    <property type="entry name" value="Methyltransf_2"/>
    <property type="match status" value="1"/>
</dbReference>
<dbReference type="InterPro" id="IPR016461">
    <property type="entry name" value="COMT-like"/>
</dbReference>
<dbReference type="GO" id="GO:0046983">
    <property type="term" value="F:protein dimerization activity"/>
    <property type="evidence" value="ECO:0007669"/>
    <property type="project" value="InterPro"/>
</dbReference>
<dbReference type="Proteomes" id="UP000469558">
    <property type="component" value="Unassembled WGS sequence"/>
</dbReference>
<feature type="domain" description="O-methyltransferase dimerisation" evidence="6">
    <location>
        <begin position="62"/>
        <end position="125"/>
    </location>
</feature>
<evidence type="ECO:0000259" key="5">
    <source>
        <dbReference type="Pfam" id="PF00891"/>
    </source>
</evidence>
<reference evidence="7 8" key="1">
    <citation type="submission" date="2018-05" db="EMBL/GenBank/DDBJ databases">
        <title>Genome sequencing and assembly of the regulated plant pathogen Lachnellula willkommii and related sister species for the development of diagnostic species identification markers.</title>
        <authorList>
            <person name="Giroux E."/>
            <person name="Bilodeau G."/>
        </authorList>
    </citation>
    <scope>NUCLEOTIDE SEQUENCE [LARGE SCALE GENOMIC DNA]</scope>
    <source>
        <strain evidence="7 8">CBS 268.59</strain>
    </source>
</reference>
<dbReference type="InterPro" id="IPR001077">
    <property type="entry name" value="COMT_C"/>
</dbReference>
<dbReference type="SUPFAM" id="SSF46785">
    <property type="entry name" value="Winged helix' DNA-binding domain"/>
    <property type="match status" value="1"/>
</dbReference>
<evidence type="ECO:0000313" key="7">
    <source>
        <dbReference type="EMBL" id="TVY64363.1"/>
    </source>
</evidence>
<dbReference type="GO" id="GO:0008171">
    <property type="term" value="F:O-methyltransferase activity"/>
    <property type="evidence" value="ECO:0007669"/>
    <property type="project" value="InterPro"/>
</dbReference>
<dbReference type="InterPro" id="IPR036390">
    <property type="entry name" value="WH_DNA-bd_sf"/>
</dbReference>
<dbReference type="GO" id="GO:0032259">
    <property type="term" value="P:methylation"/>
    <property type="evidence" value="ECO:0007669"/>
    <property type="project" value="UniProtKB-KW"/>
</dbReference>
<dbReference type="Gene3D" id="3.40.50.150">
    <property type="entry name" value="Vaccinia Virus protein VP39"/>
    <property type="match status" value="1"/>
</dbReference>
<dbReference type="InterPro" id="IPR012967">
    <property type="entry name" value="COMT_dimerisation"/>
</dbReference>
<keyword evidence="3" id="KW-0949">S-adenosyl-L-methionine</keyword>
<keyword evidence="2" id="KW-0808">Transferase</keyword>
<dbReference type="PANTHER" id="PTHR43712:SF11">
    <property type="entry name" value="O-METHYLTRANSFERASE (AFU_ORTHOLOGUE AFUA_2G17820)-RELATED"/>
    <property type="match status" value="1"/>
</dbReference>
<keyword evidence="8" id="KW-1185">Reference proteome</keyword>
<dbReference type="Gene3D" id="1.10.10.10">
    <property type="entry name" value="Winged helix-like DNA-binding domain superfamily/Winged helix DNA-binding domain"/>
    <property type="match status" value="1"/>
</dbReference>
<keyword evidence="1" id="KW-0489">Methyltransferase</keyword>
<evidence type="ECO:0000256" key="1">
    <source>
        <dbReference type="ARBA" id="ARBA00022603"/>
    </source>
</evidence>
<dbReference type="SUPFAM" id="SSF53335">
    <property type="entry name" value="S-adenosyl-L-methionine-dependent methyltransferases"/>
    <property type="match status" value="1"/>
</dbReference>
<feature type="region of interest" description="Disordered" evidence="4">
    <location>
        <begin position="1"/>
        <end position="22"/>
    </location>
</feature>
<organism evidence="7 8">
    <name type="scientific">Lachnellula suecica</name>
    <dbReference type="NCBI Taxonomy" id="602035"/>
    <lineage>
        <taxon>Eukaryota</taxon>
        <taxon>Fungi</taxon>
        <taxon>Dikarya</taxon>
        <taxon>Ascomycota</taxon>
        <taxon>Pezizomycotina</taxon>
        <taxon>Leotiomycetes</taxon>
        <taxon>Helotiales</taxon>
        <taxon>Lachnaceae</taxon>
        <taxon>Lachnellula</taxon>
    </lineage>
</organism>
<accession>A0A8T9BVR7</accession>
<dbReference type="InterPro" id="IPR029063">
    <property type="entry name" value="SAM-dependent_MTases_sf"/>
</dbReference>